<dbReference type="EC" id="3.6.1.73" evidence="10"/>
<evidence type="ECO:0000256" key="1">
    <source>
        <dbReference type="ARBA" id="ARBA00001936"/>
    </source>
</evidence>
<comment type="cofactor">
    <cofactor evidence="1">
        <name>Mn(2+)</name>
        <dbReference type="ChEBI" id="CHEBI:29035"/>
    </cofactor>
</comment>
<dbReference type="InterPro" id="IPR029001">
    <property type="entry name" value="ITPase-like_fam"/>
</dbReference>
<accession>A0ABY6HSL6</accession>
<dbReference type="EMBL" id="CP104013">
    <property type="protein sequence ID" value="UYP46353.1"/>
    <property type="molecule type" value="Genomic_DNA"/>
</dbReference>
<evidence type="ECO:0000256" key="4">
    <source>
        <dbReference type="ARBA" id="ARBA00022801"/>
    </source>
</evidence>
<comment type="function">
    <text evidence="10">Phosphatase that hydrolyzes non-canonical purine nucleotides such as XTP and ITP to their respective diphosphate derivatives. Probably excludes non-canonical purines from DNA/RNA precursor pool, thus preventing their incorporation into DNA/RNA and avoiding chromosomal lesions.</text>
</comment>
<dbReference type="Pfam" id="PF01931">
    <property type="entry name" value="NTPase_I-T"/>
    <property type="match status" value="1"/>
</dbReference>
<feature type="domain" description="Non-canonical purine NTP phosphatase/PRRC1" evidence="11">
    <location>
        <begin position="6"/>
        <end position="185"/>
    </location>
</feature>
<evidence type="ECO:0000256" key="6">
    <source>
        <dbReference type="ARBA" id="ARBA00023080"/>
    </source>
</evidence>
<dbReference type="InterPro" id="IPR002786">
    <property type="entry name" value="Non_canon_purine_NTPase"/>
</dbReference>
<dbReference type="HAMAP" id="MF_00648">
    <property type="entry name" value="Non_canon_purine_NTPase_YjjX"/>
    <property type="match status" value="1"/>
</dbReference>
<keyword evidence="5 10" id="KW-0460">Magnesium</keyword>
<keyword evidence="2 10" id="KW-0479">Metal-binding</keyword>
<keyword evidence="6 10" id="KW-0546">Nucleotide metabolism</keyword>
<protein>
    <recommendedName>
        <fullName evidence="10">Probable inosine/xanthosine triphosphatase</fullName>
        <shortName evidence="10">ITPase/XTPase</shortName>
        <ecNumber evidence="10">3.6.1.73</ecNumber>
    </recommendedName>
    <alternativeName>
        <fullName evidence="10">Non-canonical purine NTP phosphatase</fullName>
    </alternativeName>
    <alternativeName>
        <fullName evidence="10">Non-standard purine NTP phosphatase</fullName>
    </alternativeName>
    <alternativeName>
        <fullName evidence="10">Nucleoside-triphosphate phosphatase</fullName>
        <shortName evidence="10">NTPase</shortName>
    </alternativeName>
</protein>
<evidence type="ECO:0000313" key="13">
    <source>
        <dbReference type="Proteomes" id="UP001208689"/>
    </source>
</evidence>
<comment type="catalytic activity">
    <reaction evidence="9 10">
        <text>XTP + H2O = XDP + phosphate + H(+)</text>
        <dbReference type="Rhea" id="RHEA:28406"/>
        <dbReference type="ChEBI" id="CHEBI:15377"/>
        <dbReference type="ChEBI" id="CHEBI:15378"/>
        <dbReference type="ChEBI" id="CHEBI:43474"/>
        <dbReference type="ChEBI" id="CHEBI:59884"/>
        <dbReference type="ChEBI" id="CHEBI:61314"/>
        <dbReference type="EC" id="3.6.1.73"/>
    </reaction>
</comment>
<reference evidence="12" key="1">
    <citation type="submission" date="2022-09" db="EMBL/GenBank/DDBJ databases">
        <title>Actin cytoskeleton and complex cell architecture in an #Asgard archaeon.</title>
        <authorList>
            <person name="Ponce Toledo R.I."/>
            <person name="Schleper C."/>
            <person name="Rodrigues Oliveira T."/>
            <person name="Wollweber F."/>
            <person name="Xu J."/>
            <person name="Rittmann S."/>
            <person name="Klingl A."/>
            <person name="Pilhofer M."/>
        </authorList>
    </citation>
    <scope>NUCLEOTIDE SEQUENCE</scope>
    <source>
        <strain evidence="12">B-35</strain>
    </source>
</reference>
<evidence type="ECO:0000256" key="10">
    <source>
        <dbReference type="HAMAP-Rule" id="MF_00648"/>
    </source>
</evidence>
<evidence type="ECO:0000256" key="2">
    <source>
        <dbReference type="ARBA" id="ARBA00022723"/>
    </source>
</evidence>
<comment type="caution">
    <text evidence="10">Lacks conserved residue(s) required for the propagation of feature annotation.</text>
</comment>
<comment type="cofactor">
    <cofactor evidence="10">
        <name>Mg(2+)</name>
        <dbReference type="ChEBI" id="CHEBI:18420"/>
    </cofactor>
    <cofactor evidence="10">
        <name>Mn(2+)</name>
        <dbReference type="ChEBI" id="CHEBI:29035"/>
    </cofactor>
    <text evidence="10">Binds 1 divalent metal cation per subunit; can use either Mg(2+) or Mn(2+).</text>
</comment>
<dbReference type="GO" id="GO:0016787">
    <property type="term" value="F:hydrolase activity"/>
    <property type="evidence" value="ECO:0007669"/>
    <property type="project" value="UniProtKB-KW"/>
</dbReference>
<comment type="similarity">
    <text evidence="10">Belongs to the YjjX NTPase family.</text>
</comment>
<gene>
    <name evidence="12" type="ORF">NEF87_002638</name>
</gene>
<name>A0ABY6HSL6_9ARCH</name>
<evidence type="ECO:0000313" key="12">
    <source>
        <dbReference type="EMBL" id="UYP46353.1"/>
    </source>
</evidence>
<keyword evidence="13" id="KW-1185">Reference proteome</keyword>
<dbReference type="PANTHER" id="PTHR34699">
    <property type="match status" value="1"/>
</dbReference>
<evidence type="ECO:0000256" key="3">
    <source>
        <dbReference type="ARBA" id="ARBA00022741"/>
    </source>
</evidence>
<dbReference type="InterPro" id="IPR050299">
    <property type="entry name" value="YjjX_NTPase"/>
</dbReference>
<dbReference type="Gene3D" id="3.90.950.10">
    <property type="match status" value="1"/>
</dbReference>
<evidence type="ECO:0000256" key="7">
    <source>
        <dbReference type="ARBA" id="ARBA00023211"/>
    </source>
</evidence>
<dbReference type="InterPro" id="IPR026533">
    <property type="entry name" value="NTPase/PRRC1"/>
</dbReference>
<evidence type="ECO:0000256" key="9">
    <source>
        <dbReference type="ARBA" id="ARBA00048781"/>
    </source>
</evidence>
<evidence type="ECO:0000256" key="8">
    <source>
        <dbReference type="ARBA" id="ARBA00048174"/>
    </source>
</evidence>
<keyword evidence="4 10" id="KW-0378">Hydrolase</keyword>
<comment type="subunit">
    <text evidence="10">Homodimer.</text>
</comment>
<dbReference type="PANTHER" id="PTHR34699:SF2">
    <property type="entry name" value="NON-CANONICAL PURINE NTP PHOSPHATASE_PRRC1 DOMAIN-CONTAINING PROTEIN"/>
    <property type="match status" value="1"/>
</dbReference>
<keyword evidence="3 10" id="KW-0547">Nucleotide-binding</keyword>
<feature type="binding site" evidence="10">
    <location>
        <begin position="7"/>
        <end position="12"/>
    </location>
    <ligand>
        <name>substrate</name>
    </ligand>
</feature>
<dbReference type="Proteomes" id="UP001208689">
    <property type="component" value="Chromosome"/>
</dbReference>
<organism evidence="12 13">
    <name type="scientific">Candidatus Lokiarchaeum ossiferum</name>
    <dbReference type="NCBI Taxonomy" id="2951803"/>
    <lineage>
        <taxon>Archaea</taxon>
        <taxon>Promethearchaeati</taxon>
        <taxon>Promethearchaeota</taxon>
        <taxon>Promethearchaeia</taxon>
        <taxon>Promethearchaeales</taxon>
        <taxon>Promethearchaeaceae</taxon>
        <taxon>Candidatus Lokiarchaeum</taxon>
    </lineage>
</organism>
<evidence type="ECO:0000256" key="5">
    <source>
        <dbReference type="ARBA" id="ARBA00022842"/>
    </source>
</evidence>
<sequence length="193" mass="21209">MLVFVGSTNPVKINATKIEFEHAFPQESIKVVGIKVKSNVADQPIGLEKVTQGAINRAKNVMQEAKKDYLSEFSFHNEIFAVGIEAGFVPIPSSISGYLDFQFCAIVNSEDRLSLSSGSGLDFPPKVVKLLLDNPQIELGDVMGQLSGDKNIKHKEGAIGFYSQGRITRTDITRQGVQMALIPFINKKEYFNG</sequence>
<proteinExistence type="inferred from homology"/>
<dbReference type="NCBIfam" id="TIGR00258">
    <property type="entry name" value="inosine/xanthosine triphosphatase"/>
    <property type="match status" value="1"/>
</dbReference>
<keyword evidence="7 10" id="KW-0464">Manganese</keyword>
<dbReference type="SUPFAM" id="SSF52972">
    <property type="entry name" value="ITPase-like"/>
    <property type="match status" value="1"/>
</dbReference>
<evidence type="ECO:0000259" key="11">
    <source>
        <dbReference type="Pfam" id="PF01931"/>
    </source>
</evidence>
<comment type="catalytic activity">
    <reaction evidence="8 10">
        <text>ITP + H2O = IDP + phosphate + H(+)</text>
        <dbReference type="Rhea" id="RHEA:28330"/>
        <dbReference type="ChEBI" id="CHEBI:15377"/>
        <dbReference type="ChEBI" id="CHEBI:15378"/>
        <dbReference type="ChEBI" id="CHEBI:43474"/>
        <dbReference type="ChEBI" id="CHEBI:58280"/>
        <dbReference type="ChEBI" id="CHEBI:61402"/>
        <dbReference type="EC" id="3.6.1.73"/>
    </reaction>
</comment>